<feature type="chain" id="PRO_5045295606" description="L,D-TPase catalytic domain-containing protein" evidence="9">
    <location>
        <begin position="23"/>
        <end position="334"/>
    </location>
</feature>
<dbReference type="InterPro" id="IPR038063">
    <property type="entry name" value="Transpep_catalytic_dom"/>
</dbReference>
<reference evidence="11 12" key="1">
    <citation type="submission" date="2024-06" db="EMBL/GenBank/DDBJ databases">
        <title>Genomic Encyclopedia of Type Strains, Phase IV (KMG-IV): sequencing the most valuable type-strain genomes for metagenomic binning, comparative biology and taxonomic classification.</title>
        <authorList>
            <person name="Goeker M."/>
        </authorList>
    </citation>
    <scope>NUCLEOTIDE SEQUENCE [LARGE SCALE GENOMIC DNA]</scope>
    <source>
        <strain evidence="11 12">DSM 17809</strain>
    </source>
</reference>
<evidence type="ECO:0000313" key="12">
    <source>
        <dbReference type="Proteomes" id="UP001549110"/>
    </source>
</evidence>
<dbReference type="InterPro" id="IPR050979">
    <property type="entry name" value="LD-transpeptidase"/>
</dbReference>
<feature type="region of interest" description="Disordered" evidence="8">
    <location>
        <begin position="312"/>
        <end position="334"/>
    </location>
</feature>
<feature type="active site" description="Nucleophile" evidence="7">
    <location>
        <position position="142"/>
    </location>
</feature>
<sequence length="334" mass="35382">MRVWSAALACVLALGAGELVQAQGSKVSSAAELARRADTLKPGQWIWAPDSSPTGTVIVYVDLSRQLATVYRNGVRIAVSTISSGKPGYETPTGVFQILQKDKDHRSNTYDNAPMPYQERLTWDGVALHAGGLPGYPESHGCIHLPYQFAKLLFGTTSMGGTVIVAGRHGDPIRADAAGVLAPAKVSDHTRLELTEGQAYRWHPELSPKGPISVVISRTDHQAVVLRNGVEIGRAHATIDGDSTGVRVATLTTSSTGAPQWVMVGVPGNDADAGRPVDANELDRLRVPHGFMEDLQAVMTPGSTVLVTDSPVTAQSTGEHLTVLSDDGPTGEKK</sequence>
<dbReference type="CDD" id="cd16913">
    <property type="entry name" value="YkuD_like"/>
    <property type="match status" value="1"/>
</dbReference>
<evidence type="ECO:0000313" key="11">
    <source>
        <dbReference type="EMBL" id="MET3526074.1"/>
    </source>
</evidence>
<dbReference type="Gene3D" id="2.40.440.10">
    <property type="entry name" value="L,D-transpeptidase catalytic domain-like"/>
    <property type="match status" value="1"/>
</dbReference>
<evidence type="ECO:0000256" key="2">
    <source>
        <dbReference type="ARBA" id="ARBA00005992"/>
    </source>
</evidence>
<dbReference type="Proteomes" id="UP001549110">
    <property type="component" value="Unassembled WGS sequence"/>
</dbReference>
<feature type="domain" description="L,D-TPase catalytic" evidence="10">
    <location>
        <begin position="57"/>
        <end position="166"/>
    </location>
</feature>
<evidence type="ECO:0000256" key="7">
    <source>
        <dbReference type="PROSITE-ProRule" id="PRU01373"/>
    </source>
</evidence>
<comment type="similarity">
    <text evidence="2">Belongs to the YkuD family.</text>
</comment>
<keyword evidence="6 7" id="KW-0961">Cell wall biogenesis/degradation</keyword>
<accession>A0ABV2EGA8</accession>
<name>A0ABV2EGA8_9CAUL</name>
<evidence type="ECO:0000256" key="8">
    <source>
        <dbReference type="SAM" id="MobiDB-lite"/>
    </source>
</evidence>
<evidence type="ECO:0000256" key="6">
    <source>
        <dbReference type="ARBA" id="ARBA00023316"/>
    </source>
</evidence>
<evidence type="ECO:0000256" key="9">
    <source>
        <dbReference type="SAM" id="SignalP"/>
    </source>
</evidence>
<keyword evidence="9" id="KW-0732">Signal</keyword>
<proteinExistence type="inferred from homology"/>
<dbReference type="PIRSF" id="PIRSF029342">
    <property type="entry name" value="UCP029342_ErfK/YbiS/YcfS/YnhG"/>
    <property type="match status" value="1"/>
</dbReference>
<evidence type="ECO:0000256" key="5">
    <source>
        <dbReference type="ARBA" id="ARBA00022984"/>
    </source>
</evidence>
<keyword evidence="4 7" id="KW-0133">Cell shape</keyword>
<dbReference type="RefSeq" id="WP_331930307.1">
    <property type="nucleotide sequence ID" value="NZ_JBEPLU010000001.1"/>
</dbReference>
<evidence type="ECO:0000259" key="10">
    <source>
        <dbReference type="PROSITE" id="PS52029"/>
    </source>
</evidence>
<dbReference type="PROSITE" id="PS52029">
    <property type="entry name" value="LD_TPASE"/>
    <property type="match status" value="1"/>
</dbReference>
<organism evidence="11 12">
    <name type="scientific">Phenylobacterium koreense</name>
    <dbReference type="NCBI Taxonomy" id="266125"/>
    <lineage>
        <taxon>Bacteria</taxon>
        <taxon>Pseudomonadati</taxon>
        <taxon>Pseudomonadota</taxon>
        <taxon>Alphaproteobacteria</taxon>
        <taxon>Caulobacterales</taxon>
        <taxon>Caulobacteraceae</taxon>
        <taxon>Phenylobacterium</taxon>
    </lineage>
</organism>
<feature type="active site" description="Proton donor/acceptor" evidence="7">
    <location>
        <position position="129"/>
    </location>
</feature>
<comment type="caution">
    <text evidence="11">The sequence shown here is derived from an EMBL/GenBank/DDBJ whole genome shotgun (WGS) entry which is preliminary data.</text>
</comment>
<dbReference type="InterPro" id="IPR016915">
    <property type="entry name" value="UCP029342"/>
</dbReference>
<keyword evidence="3" id="KW-0808">Transferase</keyword>
<dbReference type="Pfam" id="PF03734">
    <property type="entry name" value="YkuD"/>
    <property type="match status" value="1"/>
</dbReference>
<dbReference type="EMBL" id="JBEPLU010000001">
    <property type="protein sequence ID" value="MET3526074.1"/>
    <property type="molecule type" value="Genomic_DNA"/>
</dbReference>
<dbReference type="InterPro" id="IPR005490">
    <property type="entry name" value="LD_TPept_cat_dom"/>
</dbReference>
<evidence type="ECO:0000256" key="4">
    <source>
        <dbReference type="ARBA" id="ARBA00022960"/>
    </source>
</evidence>
<dbReference type="SUPFAM" id="SSF141523">
    <property type="entry name" value="L,D-transpeptidase catalytic domain-like"/>
    <property type="match status" value="1"/>
</dbReference>
<protein>
    <recommendedName>
        <fullName evidence="10">L,D-TPase catalytic domain-containing protein</fullName>
    </recommendedName>
</protein>
<keyword evidence="5 7" id="KW-0573">Peptidoglycan synthesis</keyword>
<feature type="signal peptide" evidence="9">
    <location>
        <begin position="1"/>
        <end position="22"/>
    </location>
</feature>
<gene>
    <name evidence="11" type="ORF">ABID41_001169</name>
</gene>
<comment type="pathway">
    <text evidence="1 7">Cell wall biogenesis; peptidoglycan biosynthesis.</text>
</comment>
<dbReference type="PANTHER" id="PTHR30582:SF2">
    <property type="entry name" value="L,D-TRANSPEPTIDASE YCIB-RELATED"/>
    <property type="match status" value="1"/>
</dbReference>
<evidence type="ECO:0000256" key="1">
    <source>
        <dbReference type="ARBA" id="ARBA00004752"/>
    </source>
</evidence>
<keyword evidence="12" id="KW-1185">Reference proteome</keyword>
<dbReference type="NCBIfam" id="NF004785">
    <property type="entry name" value="PRK06132.1-2"/>
    <property type="match status" value="1"/>
</dbReference>
<dbReference type="PANTHER" id="PTHR30582">
    <property type="entry name" value="L,D-TRANSPEPTIDASE"/>
    <property type="match status" value="1"/>
</dbReference>
<evidence type="ECO:0000256" key="3">
    <source>
        <dbReference type="ARBA" id="ARBA00022679"/>
    </source>
</evidence>